<dbReference type="EMBL" id="UOGB01000282">
    <property type="protein sequence ID" value="VAX23876.1"/>
    <property type="molecule type" value="Genomic_DNA"/>
</dbReference>
<proteinExistence type="predicted"/>
<gene>
    <name evidence="2" type="ORF">MNBD_NITROSPINAE03-1592</name>
</gene>
<evidence type="ECO:0000259" key="1">
    <source>
        <dbReference type="Pfam" id="PF14332"/>
    </source>
</evidence>
<accession>A0A3B1BZZ2</accession>
<dbReference type="PANTHER" id="PTHR36304:SF4">
    <property type="entry name" value="DUF4388 DOMAIN-CONTAINING PROTEIN"/>
    <property type="match status" value="1"/>
</dbReference>
<dbReference type="Pfam" id="PF14332">
    <property type="entry name" value="DUF4388"/>
    <property type="match status" value="1"/>
</dbReference>
<evidence type="ECO:0000313" key="2">
    <source>
        <dbReference type="EMBL" id="VAX23876.1"/>
    </source>
</evidence>
<sequence length="197" mass="22738">MALKGNLDDFNIVNILQMIKLEGKTGRLTLVENEEQVKITFDEGNIIYAEGTPLKDEKRIKSTLLSNSILKDKQWLEIQKEHEDKLKPYWEILSKKITSQMLVELISRQAVDTVYYALRWKIGSYEFTPIKNIKYNKKVMMPMDVDGLLMEGCRIADEWTRVATSIPPFDTFVVKNIYGKDEEDDSLNLKDDAGQIG</sequence>
<dbReference type="InterPro" id="IPR025497">
    <property type="entry name" value="PatA-like_N"/>
</dbReference>
<feature type="non-terminal residue" evidence="2">
    <location>
        <position position="197"/>
    </location>
</feature>
<feature type="domain" description="PatA-like N-terminal" evidence="1">
    <location>
        <begin position="4"/>
        <end position="159"/>
    </location>
</feature>
<dbReference type="PANTHER" id="PTHR36304">
    <property type="entry name" value="DOMAIN GTPASE-ACTIVATING PROTEIN, PUTATIVE-RELATED-RELATED"/>
    <property type="match status" value="1"/>
</dbReference>
<protein>
    <recommendedName>
        <fullName evidence="1">PatA-like N-terminal domain-containing protein</fullName>
    </recommendedName>
</protein>
<organism evidence="2">
    <name type="scientific">hydrothermal vent metagenome</name>
    <dbReference type="NCBI Taxonomy" id="652676"/>
    <lineage>
        <taxon>unclassified sequences</taxon>
        <taxon>metagenomes</taxon>
        <taxon>ecological metagenomes</taxon>
    </lineage>
</organism>
<reference evidence="2" key="1">
    <citation type="submission" date="2018-06" db="EMBL/GenBank/DDBJ databases">
        <authorList>
            <person name="Zhirakovskaya E."/>
        </authorList>
    </citation>
    <scope>NUCLEOTIDE SEQUENCE</scope>
</reference>
<name>A0A3B1BZZ2_9ZZZZ</name>
<dbReference type="AlphaFoldDB" id="A0A3B1BZZ2"/>